<evidence type="ECO:0000256" key="4">
    <source>
        <dbReference type="ARBA" id="ARBA00023002"/>
    </source>
</evidence>
<protein>
    <submittedName>
        <fullName evidence="8">Unannotated protein</fullName>
    </submittedName>
</protein>
<dbReference type="PRINTS" id="PR00090">
    <property type="entry name" value="RNGDIOXGNASE"/>
</dbReference>
<comment type="cofactor">
    <cofactor evidence="1">
        <name>Fe cation</name>
        <dbReference type="ChEBI" id="CHEBI:24875"/>
    </cofactor>
</comment>
<dbReference type="EMBL" id="CAEZYR010000153">
    <property type="protein sequence ID" value="CAB4767266.1"/>
    <property type="molecule type" value="Genomic_DNA"/>
</dbReference>
<accession>A0A6J6V6I4</accession>
<dbReference type="SUPFAM" id="SSF55961">
    <property type="entry name" value="Bet v1-like"/>
    <property type="match status" value="1"/>
</dbReference>
<dbReference type="Pfam" id="PF00848">
    <property type="entry name" value="Ring_hydroxyl_A"/>
    <property type="match status" value="1"/>
</dbReference>
<name>A0A6J6V6I4_9ZZZZ</name>
<dbReference type="InterPro" id="IPR036922">
    <property type="entry name" value="Rieske_2Fe-2S_sf"/>
</dbReference>
<dbReference type="AlphaFoldDB" id="A0A6J6V6I4"/>
<dbReference type="Gene3D" id="2.102.10.10">
    <property type="entry name" value="Rieske [2Fe-2S] iron-sulphur domain"/>
    <property type="match status" value="1"/>
</dbReference>
<dbReference type="GO" id="GO:0016491">
    <property type="term" value="F:oxidoreductase activity"/>
    <property type="evidence" value="ECO:0007669"/>
    <property type="project" value="UniProtKB-KW"/>
</dbReference>
<dbReference type="InterPro" id="IPR017941">
    <property type="entry name" value="Rieske_2Fe-2S"/>
</dbReference>
<evidence type="ECO:0000256" key="1">
    <source>
        <dbReference type="ARBA" id="ARBA00001962"/>
    </source>
</evidence>
<keyword evidence="5" id="KW-0408">Iron</keyword>
<evidence type="ECO:0000256" key="2">
    <source>
        <dbReference type="ARBA" id="ARBA00022714"/>
    </source>
</evidence>
<keyword evidence="3" id="KW-0479">Metal-binding</keyword>
<dbReference type="SUPFAM" id="SSF50022">
    <property type="entry name" value="ISP domain"/>
    <property type="match status" value="1"/>
</dbReference>
<dbReference type="InterPro" id="IPR015879">
    <property type="entry name" value="Ring_hydroxy_dOase_asu_C_dom"/>
</dbReference>
<dbReference type="CDD" id="cd03469">
    <property type="entry name" value="Rieske_RO_Alpha_N"/>
    <property type="match status" value="1"/>
</dbReference>
<dbReference type="GO" id="GO:0051537">
    <property type="term" value="F:2 iron, 2 sulfur cluster binding"/>
    <property type="evidence" value="ECO:0007669"/>
    <property type="project" value="UniProtKB-KW"/>
</dbReference>
<evidence type="ECO:0000259" key="7">
    <source>
        <dbReference type="PROSITE" id="PS51296"/>
    </source>
</evidence>
<sequence>MATTEYTDDAPVGSTIDSVVRHRTPVRIPASRYTDPAWACLEMAKVWPFAWQLACSVDHLAEPGDWFEYRVGLYSVLIVRADDGALRAYQNVCLHRGNELCHGSGSGMTEIRCPYHRWSWDLRGRLREVPSRKGFGVLRNEDFPLVAVQVDTWGPFVFVNLDQAAGPLAEFLAPVPADCEWIGLDDFRCTALVSVPLPCNWKVCIEAFSETYHVQGIHREMLPMCDDINSPQEIWEHAGRLVQPYGTPSPRLRDAVSPQQVWDSFIEVMGGRIGIPSEADAGEVPDIPAGSTLRDVLAQRVRDVAASGGLDFSGYTTEQIMDLRQYNVFPNITVLMFPDLLNVIRARPGVTPDDCIMDSFVFRRGPADDASPRTKPNDVTMSPEQKIFGLVINQDVTNLQYAQRGLHQPGFTHLAISGEECRIINLHRNLERYTGVHEMSGGAPLNDPVS</sequence>
<dbReference type="InterPro" id="IPR001663">
    <property type="entry name" value="Rng_hydr_dOase-A"/>
</dbReference>
<dbReference type="PANTHER" id="PTHR43756:SF5">
    <property type="entry name" value="CHOLINE MONOOXYGENASE, CHLOROPLASTIC"/>
    <property type="match status" value="1"/>
</dbReference>
<proteinExistence type="predicted"/>
<feature type="domain" description="Rieske" evidence="7">
    <location>
        <begin position="51"/>
        <end position="159"/>
    </location>
</feature>
<organism evidence="8">
    <name type="scientific">freshwater metagenome</name>
    <dbReference type="NCBI Taxonomy" id="449393"/>
    <lineage>
        <taxon>unclassified sequences</taxon>
        <taxon>metagenomes</taxon>
        <taxon>ecological metagenomes</taxon>
    </lineage>
</organism>
<evidence type="ECO:0000256" key="5">
    <source>
        <dbReference type="ARBA" id="ARBA00023004"/>
    </source>
</evidence>
<dbReference type="GO" id="GO:0005506">
    <property type="term" value="F:iron ion binding"/>
    <property type="evidence" value="ECO:0007669"/>
    <property type="project" value="InterPro"/>
</dbReference>
<dbReference type="PANTHER" id="PTHR43756">
    <property type="entry name" value="CHOLINE MONOOXYGENASE, CHLOROPLASTIC"/>
    <property type="match status" value="1"/>
</dbReference>
<dbReference type="Gene3D" id="3.90.380.10">
    <property type="entry name" value="Naphthalene 1,2-dioxygenase Alpha Subunit, Chain A, domain 1"/>
    <property type="match status" value="1"/>
</dbReference>
<keyword evidence="4" id="KW-0560">Oxidoreductase</keyword>
<keyword evidence="2" id="KW-0001">2Fe-2S</keyword>
<evidence type="ECO:0000256" key="6">
    <source>
        <dbReference type="ARBA" id="ARBA00023014"/>
    </source>
</evidence>
<dbReference type="CDD" id="cd08882">
    <property type="entry name" value="RHO_alpha_C_MupW-like"/>
    <property type="match status" value="1"/>
</dbReference>
<reference evidence="8" key="1">
    <citation type="submission" date="2020-05" db="EMBL/GenBank/DDBJ databases">
        <authorList>
            <person name="Chiriac C."/>
            <person name="Salcher M."/>
            <person name="Ghai R."/>
            <person name="Kavagutti S V."/>
        </authorList>
    </citation>
    <scope>NUCLEOTIDE SEQUENCE</scope>
</reference>
<keyword evidence="6" id="KW-0411">Iron-sulfur</keyword>
<dbReference type="PROSITE" id="PS51296">
    <property type="entry name" value="RIESKE"/>
    <property type="match status" value="1"/>
</dbReference>
<gene>
    <name evidence="8" type="ORF">UFOPK2754_02878</name>
</gene>
<dbReference type="Pfam" id="PF00355">
    <property type="entry name" value="Rieske"/>
    <property type="match status" value="1"/>
</dbReference>
<evidence type="ECO:0000256" key="3">
    <source>
        <dbReference type="ARBA" id="ARBA00022723"/>
    </source>
</evidence>
<evidence type="ECO:0000313" key="8">
    <source>
        <dbReference type="EMBL" id="CAB4767266.1"/>
    </source>
</evidence>